<sequence>MKQPEKHTSSMTDGGSMSLPPPVSEPNPKTIKESNNGDPAVLGEDLYGD</sequence>
<dbReference type="Proteomes" id="UP000265520">
    <property type="component" value="Unassembled WGS sequence"/>
</dbReference>
<comment type="caution">
    <text evidence="2">The sequence shown here is derived from an EMBL/GenBank/DDBJ whole genome shotgun (WGS) entry which is preliminary data.</text>
</comment>
<dbReference type="AlphaFoldDB" id="A0A392USG1"/>
<organism evidence="2 3">
    <name type="scientific">Trifolium medium</name>
    <dbReference type="NCBI Taxonomy" id="97028"/>
    <lineage>
        <taxon>Eukaryota</taxon>
        <taxon>Viridiplantae</taxon>
        <taxon>Streptophyta</taxon>
        <taxon>Embryophyta</taxon>
        <taxon>Tracheophyta</taxon>
        <taxon>Spermatophyta</taxon>
        <taxon>Magnoliopsida</taxon>
        <taxon>eudicotyledons</taxon>
        <taxon>Gunneridae</taxon>
        <taxon>Pentapetalae</taxon>
        <taxon>rosids</taxon>
        <taxon>fabids</taxon>
        <taxon>Fabales</taxon>
        <taxon>Fabaceae</taxon>
        <taxon>Papilionoideae</taxon>
        <taxon>50 kb inversion clade</taxon>
        <taxon>NPAAA clade</taxon>
        <taxon>Hologalegina</taxon>
        <taxon>IRL clade</taxon>
        <taxon>Trifolieae</taxon>
        <taxon>Trifolium</taxon>
    </lineage>
</organism>
<feature type="region of interest" description="Disordered" evidence="1">
    <location>
        <begin position="1"/>
        <end position="49"/>
    </location>
</feature>
<name>A0A392USG1_9FABA</name>
<evidence type="ECO:0000313" key="2">
    <source>
        <dbReference type="EMBL" id="MCI74705.1"/>
    </source>
</evidence>
<protein>
    <submittedName>
        <fullName evidence="2">Uncharacterized protein</fullName>
    </submittedName>
</protein>
<evidence type="ECO:0000256" key="1">
    <source>
        <dbReference type="SAM" id="MobiDB-lite"/>
    </source>
</evidence>
<proteinExistence type="predicted"/>
<evidence type="ECO:0000313" key="3">
    <source>
        <dbReference type="Proteomes" id="UP000265520"/>
    </source>
</evidence>
<dbReference type="EMBL" id="LXQA010866000">
    <property type="protein sequence ID" value="MCI74705.1"/>
    <property type="molecule type" value="Genomic_DNA"/>
</dbReference>
<reference evidence="2 3" key="1">
    <citation type="journal article" date="2018" name="Front. Plant Sci.">
        <title>Red Clover (Trifolium pratense) and Zigzag Clover (T. medium) - A Picture of Genomic Similarities and Differences.</title>
        <authorList>
            <person name="Dluhosova J."/>
            <person name="Istvanek J."/>
            <person name="Nedelnik J."/>
            <person name="Repkova J."/>
        </authorList>
    </citation>
    <scope>NUCLEOTIDE SEQUENCE [LARGE SCALE GENOMIC DNA]</scope>
    <source>
        <strain evidence="3">cv. 10/8</strain>
        <tissue evidence="2">Leaf</tissue>
    </source>
</reference>
<accession>A0A392USG1</accession>
<keyword evidence="3" id="KW-1185">Reference proteome</keyword>